<feature type="domain" description="NmrA-like" evidence="3">
    <location>
        <begin position="4"/>
        <end position="245"/>
    </location>
</feature>
<dbReference type="InterPro" id="IPR036291">
    <property type="entry name" value="NAD(P)-bd_dom_sf"/>
</dbReference>
<dbReference type="SUPFAM" id="SSF51735">
    <property type="entry name" value="NAD(P)-binding Rossmann-fold domains"/>
    <property type="match status" value="1"/>
</dbReference>
<keyword evidence="5" id="KW-1185">Reference proteome</keyword>
<dbReference type="Pfam" id="PF05368">
    <property type="entry name" value="NmrA"/>
    <property type="match status" value="1"/>
</dbReference>
<dbReference type="InterPro" id="IPR051609">
    <property type="entry name" value="NmrA/Isoflavone_reductase-like"/>
</dbReference>
<evidence type="ECO:0000313" key="5">
    <source>
        <dbReference type="Proteomes" id="UP000775872"/>
    </source>
</evidence>
<keyword evidence="1" id="KW-0521">NADP</keyword>
<dbReference type="PANTHER" id="PTHR47706">
    <property type="entry name" value="NMRA-LIKE FAMILY PROTEIN"/>
    <property type="match status" value="1"/>
</dbReference>
<dbReference type="Proteomes" id="UP000775872">
    <property type="component" value="Unassembled WGS sequence"/>
</dbReference>
<dbReference type="Gene3D" id="3.40.50.720">
    <property type="entry name" value="NAD(P)-binding Rossmann-like Domain"/>
    <property type="match status" value="1"/>
</dbReference>
<organism evidence="4 5">
    <name type="scientific">Clonostachys solani</name>
    <dbReference type="NCBI Taxonomy" id="160281"/>
    <lineage>
        <taxon>Eukaryota</taxon>
        <taxon>Fungi</taxon>
        <taxon>Dikarya</taxon>
        <taxon>Ascomycota</taxon>
        <taxon>Pezizomycotina</taxon>
        <taxon>Sordariomycetes</taxon>
        <taxon>Hypocreomycetidae</taxon>
        <taxon>Hypocreales</taxon>
        <taxon>Bionectriaceae</taxon>
        <taxon>Clonostachys</taxon>
    </lineage>
</organism>
<gene>
    <name evidence="4" type="ORF">CSOL1703_00005873</name>
</gene>
<dbReference type="OrthoDB" id="419598at2759"/>
<dbReference type="PANTHER" id="PTHR47706:SF9">
    <property type="entry name" value="NMRA-LIKE DOMAIN-CONTAINING PROTEIN-RELATED"/>
    <property type="match status" value="1"/>
</dbReference>
<evidence type="ECO:0000259" key="3">
    <source>
        <dbReference type="Pfam" id="PF05368"/>
    </source>
</evidence>
<keyword evidence="2" id="KW-0560">Oxidoreductase</keyword>
<accession>A0A9N9ZHX6</accession>
<protein>
    <recommendedName>
        <fullName evidence="3">NmrA-like domain-containing protein</fullName>
    </recommendedName>
</protein>
<comment type="caution">
    <text evidence="4">The sequence shown here is derived from an EMBL/GenBank/DDBJ whole genome shotgun (WGS) entry which is preliminary data.</text>
</comment>
<dbReference type="EMBL" id="CABFOC020000063">
    <property type="protein sequence ID" value="CAH0055939.1"/>
    <property type="molecule type" value="Genomic_DNA"/>
</dbReference>
<dbReference type="AlphaFoldDB" id="A0A9N9ZHX6"/>
<reference evidence="4 5" key="2">
    <citation type="submission" date="2021-10" db="EMBL/GenBank/DDBJ databases">
        <authorList>
            <person name="Piombo E."/>
        </authorList>
    </citation>
    <scope>NUCLEOTIDE SEQUENCE [LARGE SCALE GENOMIC DNA]</scope>
</reference>
<evidence type="ECO:0000313" key="4">
    <source>
        <dbReference type="EMBL" id="CAH0055939.1"/>
    </source>
</evidence>
<evidence type="ECO:0000256" key="1">
    <source>
        <dbReference type="ARBA" id="ARBA00022857"/>
    </source>
</evidence>
<evidence type="ECO:0000256" key="2">
    <source>
        <dbReference type="ARBA" id="ARBA00023002"/>
    </source>
</evidence>
<dbReference type="Gene3D" id="3.90.25.10">
    <property type="entry name" value="UDP-galactose 4-epimerase, domain 1"/>
    <property type="match status" value="1"/>
</dbReference>
<reference evidence="5" key="1">
    <citation type="submission" date="2019-06" db="EMBL/GenBank/DDBJ databases">
        <authorList>
            <person name="Broberg M."/>
        </authorList>
    </citation>
    <scope>NUCLEOTIDE SEQUENCE [LARGE SCALE GENOMIC DNA]</scope>
</reference>
<proteinExistence type="predicted"/>
<dbReference type="GO" id="GO:0016491">
    <property type="term" value="F:oxidoreductase activity"/>
    <property type="evidence" value="ECO:0007669"/>
    <property type="project" value="UniProtKB-KW"/>
</dbReference>
<dbReference type="InterPro" id="IPR008030">
    <property type="entry name" value="NmrA-like"/>
</dbReference>
<name>A0A9N9ZHX6_9HYPO</name>
<sequence>MSPKIRVAVAGASGVTGSSVVNALLATRERFEVTALVRPLSLGKQVFVEYAQRGVVVKAVELDGPAGAVAQILAGVDVVISCMTLLQMKEEMTLVTAAHEAGVSRYVPSFFGPVCPPRGVMLAREMKENILDHVKSLYLPYTIIDVGWWYQLSLPPLRSGKVRVKEEYSTTQIVGDGTNPWALVDNRDIGKYLARIIVDPETLNKQVFCYSEVWTQDDVYESWGVVTGESINRNPISKEEILQIISEGEADMAHGDLGSAAMLKLGMAQYKYLLGIRGDDTPEHAKYLGYLDAKELYPDIVASSFKNYMNDLFTGCIKAPYT</sequence>